<proteinExistence type="predicted"/>
<name>A0A9N9HXT3_9GLOM</name>
<sequence>MTEHQSNKAKIFADSYKLLLELVENLIPIQKNFDIEGNPVLAVEYQKLGIVSYFNKEIAEEADKNTKIYLQKFKKFYNFLENISSILI</sequence>
<keyword evidence="2" id="KW-1185">Reference proteome</keyword>
<dbReference type="AlphaFoldDB" id="A0A9N9HXT3"/>
<evidence type="ECO:0000313" key="1">
    <source>
        <dbReference type="EMBL" id="CAG8711306.1"/>
    </source>
</evidence>
<dbReference type="EMBL" id="CAJVQA010011843">
    <property type="protein sequence ID" value="CAG8711306.1"/>
    <property type="molecule type" value="Genomic_DNA"/>
</dbReference>
<dbReference type="Proteomes" id="UP000789759">
    <property type="component" value="Unassembled WGS sequence"/>
</dbReference>
<reference evidence="1" key="1">
    <citation type="submission" date="2021-06" db="EMBL/GenBank/DDBJ databases">
        <authorList>
            <person name="Kallberg Y."/>
            <person name="Tangrot J."/>
            <person name="Rosling A."/>
        </authorList>
    </citation>
    <scope>NUCLEOTIDE SEQUENCE</scope>
    <source>
        <strain evidence="1">FL966</strain>
    </source>
</reference>
<gene>
    <name evidence="1" type="ORF">CPELLU_LOCUS12344</name>
</gene>
<evidence type="ECO:0000313" key="2">
    <source>
        <dbReference type="Proteomes" id="UP000789759"/>
    </source>
</evidence>
<comment type="caution">
    <text evidence="1">The sequence shown here is derived from an EMBL/GenBank/DDBJ whole genome shotgun (WGS) entry which is preliminary data.</text>
</comment>
<organism evidence="1 2">
    <name type="scientific">Cetraspora pellucida</name>
    <dbReference type="NCBI Taxonomy" id="1433469"/>
    <lineage>
        <taxon>Eukaryota</taxon>
        <taxon>Fungi</taxon>
        <taxon>Fungi incertae sedis</taxon>
        <taxon>Mucoromycota</taxon>
        <taxon>Glomeromycotina</taxon>
        <taxon>Glomeromycetes</taxon>
        <taxon>Diversisporales</taxon>
        <taxon>Gigasporaceae</taxon>
        <taxon>Cetraspora</taxon>
    </lineage>
</organism>
<accession>A0A9N9HXT3</accession>
<dbReference type="OrthoDB" id="2388477at2759"/>
<protein>
    <submittedName>
        <fullName evidence="1">20600_t:CDS:1</fullName>
    </submittedName>
</protein>